<reference evidence="1 2" key="1">
    <citation type="journal article" date="2021" name="Elife">
        <title>Chloroplast acquisition without the gene transfer in kleptoplastic sea slugs, Plakobranchus ocellatus.</title>
        <authorList>
            <person name="Maeda T."/>
            <person name="Takahashi S."/>
            <person name="Yoshida T."/>
            <person name="Shimamura S."/>
            <person name="Takaki Y."/>
            <person name="Nagai Y."/>
            <person name="Toyoda A."/>
            <person name="Suzuki Y."/>
            <person name="Arimoto A."/>
            <person name="Ishii H."/>
            <person name="Satoh N."/>
            <person name="Nishiyama T."/>
            <person name="Hasebe M."/>
            <person name="Maruyama T."/>
            <person name="Minagawa J."/>
            <person name="Obokata J."/>
            <person name="Shigenobu S."/>
        </authorList>
    </citation>
    <scope>NUCLEOTIDE SEQUENCE [LARGE SCALE GENOMIC DNA]</scope>
</reference>
<dbReference type="Proteomes" id="UP000735302">
    <property type="component" value="Unassembled WGS sequence"/>
</dbReference>
<dbReference type="EMBL" id="BLXT01007159">
    <property type="protein sequence ID" value="GFO36914.1"/>
    <property type="molecule type" value="Genomic_DNA"/>
</dbReference>
<name>A0AAV4CYB4_9GAST</name>
<sequence length="72" mass="8205">MVGAFDRVAGTRREVGGDKRQINTTCGRGLLAYPIRLLQSKAERVWLDVATHWGPPRCKWTPRFAVIKFSFD</sequence>
<organism evidence="1 2">
    <name type="scientific">Plakobranchus ocellatus</name>
    <dbReference type="NCBI Taxonomy" id="259542"/>
    <lineage>
        <taxon>Eukaryota</taxon>
        <taxon>Metazoa</taxon>
        <taxon>Spiralia</taxon>
        <taxon>Lophotrochozoa</taxon>
        <taxon>Mollusca</taxon>
        <taxon>Gastropoda</taxon>
        <taxon>Heterobranchia</taxon>
        <taxon>Euthyneura</taxon>
        <taxon>Panpulmonata</taxon>
        <taxon>Sacoglossa</taxon>
        <taxon>Placobranchoidea</taxon>
        <taxon>Plakobranchidae</taxon>
        <taxon>Plakobranchus</taxon>
    </lineage>
</organism>
<protein>
    <submittedName>
        <fullName evidence="1">Uncharacterized protein</fullName>
    </submittedName>
</protein>
<evidence type="ECO:0000313" key="1">
    <source>
        <dbReference type="EMBL" id="GFO36914.1"/>
    </source>
</evidence>
<gene>
    <name evidence="1" type="ORF">PoB_006341900</name>
</gene>
<evidence type="ECO:0000313" key="2">
    <source>
        <dbReference type="Proteomes" id="UP000735302"/>
    </source>
</evidence>
<accession>A0AAV4CYB4</accession>
<comment type="caution">
    <text evidence="1">The sequence shown here is derived from an EMBL/GenBank/DDBJ whole genome shotgun (WGS) entry which is preliminary data.</text>
</comment>
<dbReference type="AlphaFoldDB" id="A0AAV4CYB4"/>
<keyword evidence="2" id="KW-1185">Reference proteome</keyword>
<proteinExistence type="predicted"/>